<name>A0ABQ4S470_9HYPH</name>
<evidence type="ECO:0000313" key="1">
    <source>
        <dbReference type="EMBL" id="GJD97279.1"/>
    </source>
</evidence>
<reference evidence="1" key="2">
    <citation type="submission" date="2021-08" db="EMBL/GenBank/DDBJ databases">
        <authorList>
            <person name="Tani A."/>
            <person name="Ola A."/>
            <person name="Ogura Y."/>
            <person name="Katsura K."/>
            <person name="Hayashi T."/>
        </authorList>
    </citation>
    <scope>NUCLEOTIDE SEQUENCE</scope>
    <source>
        <strain evidence="1">DSM 19015</strain>
    </source>
</reference>
<dbReference type="Proteomes" id="UP001055125">
    <property type="component" value="Unassembled WGS sequence"/>
</dbReference>
<accession>A0ABQ4S470</accession>
<protein>
    <submittedName>
        <fullName evidence="1">Uncharacterized protein</fullName>
    </submittedName>
</protein>
<evidence type="ECO:0000313" key="2">
    <source>
        <dbReference type="Proteomes" id="UP001055125"/>
    </source>
</evidence>
<proteinExistence type="predicted"/>
<dbReference type="EMBL" id="BPQP01000086">
    <property type="protein sequence ID" value="GJD97279.1"/>
    <property type="molecule type" value="Genomic_DNA"/>
</dbReference>
<gene>
    <name evidence="1" type="ORF">OCOJLMKI_4507</name>
</gene>
<keyword evidence="2" id="KW-1185">Reference proteome</keyword>
<sequence length="81" mass="9206">MNPVETFHIEILGGEDEPETERIRQRVSVRTASVDAAKDRALRLFARARVPQRFGEPAEAVRVIDGAGTEVFHWSRFDERG</sequence>
<reference evidence="1" key="1">
    <citation type="journal article" date="2021" name="Front. Microbiol.">
        <title>Comprehensive Comparative Genomics and Phenotyping of Methylobacterium Species.</title>
        <authorList>
            <person name="Alessa O."/>
            <person name="Ogura Y."/>
            <person name="Fujitani Y."/>
            <person name="Takami H."/>
            <person name="Hayashi T."/>
            <person name="Sahin N."/>
            <person name="Tani A."/>
        </authorList>
    </citation>
    <scope>NUCLEOTIDE SEQUENCE</scope>
    <source>
        <strain evidence="1">DSM 19015</strain>
    </source>
</reference>
<dbReference type="RefSeq" id="WP_238246360.1">
    <property type="nucleotide sequence ID" value="NZ_BPQP01000086.1"/>
</dbReference>
<comment type="caution">
    <text evidence="1">The sequence shown here is derived from an EMBL/GenBank/DDBJ whole genome shotgun (WGS) entry which is preliminary data.</text>
</comment>
<organism evidence="1 2">
    <name type="scientific">Methylobacterium iners</name>
    <dbReference type="NCBI Taxonomy" id="418707"/>
    <lineage>
        <taxon>Bacteria</taxon>
        <taxon>Pseudomonadati</taxon>
        <taxon>Pseudomonadota</taxon>
        <taxon>Alphaproteobacteria</taxon>
        <taxon>Hyphomicrobiales</taxon>
        <taxon>Methylobacteriaceae</taxon>
        <taxon>Methylobacterium</taxon>
    </lineage>
</organism>